<accession>A0A1X1HCW0</accession>
<dbReference type="Pfam" id="PF20247">
    <property type="entry name" value="DUF6602"/>
    <property type="match status" value="1"/>
</dbReference>
<gene>
    <name evidence="2" type="ORF">B7717_08100</name>
</gene>
<evidence type="ECO:0000313" key="2">
    <source>
        <dbReference type="EMBL" id="ORO58643.1"/>
    </source>
</evidence>
<dbReference type="EMBL" id="NCUO01000012">
    <property type="protein sequence ID" value="ORO58643.1"/>
    <property type="molecule type" value="Genomic_DNA"/>
</dbReference>
<dbReference type="InterPro" id="IPR046537">
    <property type="entry name" value="DUF6602"/>
</dbReference>
<dbReference type="AlphaFoldDB" id="A0A1X1HCW0"/>
<sequence length="287" mass="32795">MDGRRLQNYWSNEIKAMLETYRQFQVLIPSKEVEGSAHNAEDGRYVETLIREYLKKYLPRELEVLTGFILRPAVKTELDNRSRRNKEDTNSSQLDIIVYNSGRYPVFQRFGESVIVPPEGVIGIISVKKKLKTNHIIPEIESLRSASKLCHCSNQDTPLRGPFLALVSMESTNIRPSTIFNKMESTYSNEYDYFDNLVGYIGSLNGWTIFKTRPPQGGNSARYIHFTHNDQEMHLGLQFILTGILSVFYDKSRSSTSRPGFTGFPSHRSQDTNLGTIDVKGLREGIE</sequence>
<organism evidence="2 3">
    <name type="scientific">Streptococcus oralis subsp. oralis</name>
    <dbReference type="NCBI Taxonomy" id="1891914"/>
    <lineage>
        <taxon>Bacteria</taxon>
        <taxon>Bacillati</taxon>
        <taxon>Bacillota</taxon>
        <taxon>Bacilli</taxon>
        <taxon>Lactobacillales</taxon>
        <taxon>Streptococcaceae</taxon>
        <taxon>Streptococcus</taxon>
    </lineage>
</organism>
<protein>
    <recommendedName>
        <fullName evidence="1">DUF6602 domain-containing protein</fullName>
    </recommendedName>
</protein>
<feature type="domain" description="DUF6602" evidence="1">
    <location>
        <begin position="36"/>
        <end position="149"/>
    </location>
</feature>
<name>A0A1X1HCW0_STROR</name>
<evidence type="ECO:0000259" key="1">
    <source>
        <dbReference type="Pfam" id="PF20247"/>
    </source>
</evidence>
<proteinExistence type="predicted"/>
<reference evidence="2 3" key="1">
    <citation type="journal article" date="2016" name="Eur. J. Clin. Microbiol. Infect. Dis.">
        <title>Whole genome sequencing as a tool for phylogenetic analysis of clinical strains of Mitis group streptococci.</title>
        <authorList>
            <person name="Rasmussen L.H."/>
            <person name="Dargis R."/>
            <person name="Hojholt K."/>
            <person name="Christensen J.J."/>
            <person name="Skovgaard O."/>
            <person name="Justesen U.S."/>
            <person name="Rosenvinge F.S."/>
            <person name="Moser C."/>
            <person name="Lukjancenko O."/>
            <person name="Rasmussen S."/>
            <person name="Nielsen X.C."/>
        </authorList>
    </citation>
    <scope>NUCLEOTIDE SEQUENCE [LARGE SCALE GENOMIC DNA]</scope>
    <source>
        <strain evidence="2 3">OD_336064_07</strain>
    </source>
</reference>
<dbReference type="CDD" id="cd21173">
    <property type="entry name" value="NucC-like"/>
    <property type="match status" value="1"/>
</dbReference>
<dbReference type="Proteomes" id="UP000193121">
    <property type="component" value="Unassembled WGS sequence"/>
</dbReference>
<evidence type="ECO:0000313" key="3">
    <source>
        <dbReference type="Proteomes" id="UP000193121"/>
    </source>
</evidence>
<comment type="caution">
    <text evidence="2">The sequence shown here is derived from an EMBL/GenBank/DDBJ whole genome shotgun (WGS) entry which is preliminary data.</text>
</comment>